<dbReference type="GO" id="GO:1990961">
    <property type="term" value="P:xenobiotic detoxification by transmembrane export across the plasma membrane"/>
    <property type="evidence" value="ECO:0007669"/>
    <property type="project" value="InterPro"/>
</dbReference>
<protein>
    <submittedName>
        <fullName evidence="7">MATE efflux family protein</fullName>
    </submittedName>
</protein>
<evidence type="ECO:0000256" key="3">
    <source>
        <dbReference type="ARBA" id="ARBA00022692"/>
    </source>
</evidence>
<feature type="transmembrane region" description="Helical" evidence="6">
    <location>
        <begin position="96"/>
        <end position="117"/>
    </location>
</feature>
<comment type="similarity">
    <text evidence="2">Belongs to the multi antimicrobial extrusion (MATE) (TC 2.A.66.1) family.</text>
</comment>
<sequence>MATALDTLCSQAYTGSEDKTVVGLYLQRGIIVCTLTFLPISALWWNMGSILLRLGSDPALVALVDVYIKWRILGVPPMIVFECLKKYLQAQGIVKAPSYIMILVTPIGIILNHYLVINPSTSIGFIGAPIAFVAATWLSMFICILYIMFIDGKQAWGGFSAKALTGWWPIVKLGLGGMLMTSIEWWAFGSMALVVSSFGTVQLAAHSVLVSLDNLCYMPHLGVSISASIRVGNHLGARLPNRAKLAANCSYFLGFCSATMTSILLGGFARFWANTFSNDPEVISLIVSLMPLVVIYQVFDSCSSVSGGILRGEGRQSLGAYILLIGFYVVAVPLGIYLSVATPLKLWGVWIGFVLGLVLCCSLYLYYFINTDWDAEVENTIKRLEDE</sequence>
<dbReference type="GO" id="GO:0016020">
    <property type="term" value="C:membrane"/>
    <property type="evidence" value="ECO:0007669"/>
    <property type="project" value="UniProtKB-SubCell"/>
</dbReference>
<reference evidence="7 8" key="1">
    <citation type="journal article" date="2015" name="Genome Biol. Evol.">
        <title>Phylogenomic analyses indicate that early fungi evolved digesting cell walls of algal ancestors of land plants.</title>
        <authorList>
            <person name="Chang Y."/>
            <person name="Wang S."/>
            <person name="Sekimoto S."/>
            <person name="Aerts A.L."/>
            <person name="Choi C."/>
            <person name="Clum A."/>
            <person name="LaButti K.M."/>
            <person name="Lindquist E.A."/>
            <person name="Yee Ngan C."/>
            <person name="Ohm R.A."/>
            <person name="Salamov A.A."/>
            <person name="Grigoriev I.V."/>
            <person name="Spatafora J.W."/>
            <person name="Berbee M.L."/>
        </authorList>
    </citation>
    <scope>NUCLEOTIDE SEQUENCE [LARGE SCALE GENOMIC DNA]</scope>
    <source>
        <strain evidence="7 8">NRRL 28638</strain>
    </source>
</reference>
<dbReference type="PANTHER" id="PTHR11206">
    <property type="entry name" value="MULTIDRUG RESISTANCE PROTEIN"/>
    <property type="match status" value="1"/>
</dbReference>
<dbReference type="GO" id="GO:0015297">
    <property type="term" value="F:antiporter activity"/>
    <property type="evidence" value="ECO:0007669"/>
    <property type="project" value="InterPro"/>
</dbReference>
<dbReference type="OrthoDB" id="2126698at2759"/>
<comment type="subcellular location">
    <subcellularLocation>
        <location evidence="1">Membrane</location>
        <topology evidence="1">Multi-pass membrane protein</topology>
    </subcellularLocation>
</comment>
<feature type="transmembrane region" description="Helical" evidence="6">
    <location>
        <begin position="282"/>
        <end position="299"/>
    </location>
</feature>
<keyword evidence="8" id="KW-1185">Reference proteome</keyword>
<feature type="transmembrane region" description="Helical" evidence="6">
    <location>
        <begin position="249"/>
        <end position="270"/>
    </location>
</feature>
<evidence type="ECO:0000313" key="8">
    <source>
        <dbReference type="Proteomes" id="UP000070444"/>
    </source>
</evidence>
<dbReference type="CDD" id="cd13132">
    <property type="entry name" value="MATE_eukaryotic"/>
    <property type="match status" value="1"/>
</dbReference>
<feature type="transmembrane region" description="Helical" evidence="6">
    <location>
        <begin position="320"/>
        <end position="340"/>
    </location>
</feature>
<dbReference type="InterPro" id="IPR002528">
    <property type="entry name" value="MATE_fam"/>
</dbReference>
<proteinExistence type="inferred from homology"/>
<accession>A0A137P7W2</accession>
<dbReference type="AlphaFoldDB" id="A0A137P7W2"/>
<keyword evidence="3 6" id="KW-0812">Transmembrane</keyword>
<dbReference type="InterPro" id="IPR045069">
    <property type="entry name" value="MATE_euk"/>
</dbReference>
<feature type="transmembrane region" description="Helical" evidence="6">
    <location>
        <begin position="29"/>
        <end position="47"/>
    </location>
</feature>
<evidence type="ECO:0000313" key="7">
    <source>
        <dbReference type="EMBL" id="KXN71085.1"/>
    </source>
</evidence>
<dbReference type="OMA" id="WEITIAQ"/>
<evidence type="ECO:0000256" key="6">
    <source>
        <dbReference type="SAM" id="Phobius"/>
    </source>
</evidence>
<feature type="transmembrane region" description="Helical" evidence="6">
    <location>
        <begin position="123"/>
        <end position="149"/>
    </location>
</feature>
<dbReference type="NCBIfam" id="TIGR00797">
    <property type="entry name" value="matE"/>
    <property type="match status" value="1"/>
</dbReference>
<keyword evidence="4 6" id="KW-1133">Transmembrane helix</keyword>
<dbReference type="EMBL" id="KQ964484">
    <property type="protein sequence ID" value="KXN71085.1"/>
    <property type="molecule type" value="Genomic_DNA"/>
</dbReference>
<gene>
    <name evidence="7" type="ORF">CONCODRAFT_57773</name>
</gene>
<dbReference type="Proteomes" id="UP000070444">
    <property type="component" value="Unassembled WGS sequence"/>
</dbReference>
<organism evidence="7 8">
    <name type="scientific">Conidiobolus coronatus (strain ATCC 28846 / CBS 209.66 / NRRL 28638)</name>
    <name type="common">Delacroixia coronata</name>
    <dbReference type="NCBI Taxonomy" id="796925"/>
    <lineage>
        <taxon>Eukaryota</taxon>
        <taxon>Fungi</taxon>
        <taxon>Fungi incertae sedis</taxon>
        <taxon>Zoopagomycota</taxon>
        <taxon>Entomophthoromycotina</taxon>
        <taxon>Entomophthoromycetes</taxon>
        <taxon>Entomophthorales</taxon>
        <taxon>Ancylistaceae</taxon>
        <taxon>Conidiobolus</taxon>
    </lineage>
</organism>
<feature type="transmembrane region" description="Helical" evidence="6">
    <location>
        <begin position="346"/>
        <end position="369"/>
    </location>
</feature>
<dbReference type="STRING" id="796925.A0A137P7W2"/>
<dbReference type="GO" id="GO:0042910">
    <property type="term" value="F:xenobiotic transmembrane transporter activity"/>
    <property type="evidence" value="ECO:0007669"/>
    <property type="project" value="InterPro"/>
</dbReference>
<evidence type="ECO:0000256" key="5">
    <source>
        <dbReference type="ARBA" id="ARBA00023136"/>
    </source>
</evidence>
<name>A0A137P7W2_CONC2</name>
<evidence type="ECO:0000256" key="1">
    <source>
        <dbReference type="ARBA" id="ARBA00004141"/>
    </source>
</evidence>
<keyword evidence="5 6" id="KW-0472">Membrane</keyword>
<dbReference type="Pfam" id="PF01554">
    <property type="entry name" value="MatE"/>
    <property type="match status" value="2"/>
</dbReference>
<evidence type="ECO:0000256" key="4">
    <source>
        <dbReference type="ARBA" id="ARBA00022989"/>
    </source>
</evidence>
<evidence type="ECO:0000256" key="2">
    <source>
        <dbReference type="ARBA" id="ARBA00010199"/>
    </source>
</evidence>